<dbReference type="Proteomes" id="UP000768462">
    <property type="component" value="Unassembled WGS sequence"/>
</dbReference>
<protein>
    <submittedName>
        <fullName evidence="1">Uncharacterized protein</fullName>
    </submittedName>
</protein>
<dbReference type="AlphaFoldDB" id="A0A927W3M2"/>
<accession>A0A927W3M2</accession>
<dbReference type="EMBL" id="SVCM01000077">
    <property type="protein sequence ID" value="MBE6059903.1"/>
    <property type="molecule type" value="Genomic_DNA"/>
</dbReference>
<comment type="caution">
    <text evidence="1">The sequence shown here is derived from an EMBL/GenBank/DDBJ whole genome shotgun (WGS) entry which is preliminary data.</text>
</comment>
<evidence type="ECO:0000313" key="1">
    <source>
        <dbReference type="EMBL" id="MBE6059903.1"/>
    </source>
</evidence>
<evidence type="ECO:0000313" key="2">
    <source>
        <dbReference type="Proteomes" id="UP000768462"/>
    </source>
</evidence>
<sequence>MFGYVTPYKMELKIKDYEMFKAYYCGLCISIKNNFSNLCRMTLNYDMTFLGILLDSLEYSKHKYVVTKCIAHPMKKRPKVIDNRALDYAAFCNVSLVYYKLLDDYNDDNSLSKKFISMYIKKFINKSKEDLSPILVNIEENIKKLSFLEKSGEIISIDELSDPFASLTAFIVSYYYKNENFYNELYDLGYNLGRWIYIIDAFDDLKEDMEKHKFNAINKAFNVENLPYEDLIIKEGNRIEFNLIMSANSTSEALDKLPINKNKDLLFNILQLGLMNKIETIKSRSDKKHEKSL</sequence>
<gene>
    <name evidence="1" type="ORF">E7215_06985</name>
</gene>
<dbReference type="Pfam" id="PF18937">
    <property type="entry name" value="DUF5685"/>
    <property type="match status" value="1"/>
</dbReference>
<name>A0A927W3M2_9CLOT</name>
<dbReference type="InterPro" id="IPR043740">
    <property type="entry name" value="DUF5685"/>
</dbReference>
<reference evidence="1" key="1">
    <citation type="submission" date="2019-04" db="EMBL/GenBank/DDBJ databases">
        <title>Evolution of Biomass-Degrading Anaerobic Consortia Revealed by Metagenomics.</title>
        <authorList>
            <person name="Peng X."/>
        </authorList>
    </citation>
    <scope>NUCLEOTIDE SEQUENCE</scope>
    <source>
        <strain evidence="1">SIG254</strain>
    </source>
</reference>
<proteinExistence type="predicted"/>
<organism evidence="1 2">
    <name type="scientific">Clostridium sulfidigenes</name>
    <dbReference type="NCBI Taxonomy" id="318464"/>
    <lineage>
        <taxon>Bacteria</taxon>
        <taxon>Bacillati</taxon>
        <taxon>Bacillota</taxon>
        <taxon>Clostridia</taxon>
        <taxon>Eubacteriales</taxon>
        <taxon>Clostridiaceae</taxon>
        <taxon>Clostridium</taxon>
    </lineage>
</organism>